<dbReference type="InterPro" id="IPR029045">
    <property type="entry name" value="ClpP/crotonase-like_dom_sf"/>
</dbReference>
<evidence type="ECO:0000259" key="4">
    <source>
        <dbReference type="Pfam" id="PF16113"/>
    </source>
</evidence>
<dbReference type="GO" id="GO:0005829">
    <property type="term" value="C:cytosol"/>
    <property type="evidence" value="ECO:0007669"/>
    <property type="project" value="TreeGrafter"/>
</dbReference>
<name>A0A1G6X0D3_9ACTN</name>
<evidence type="ECO:0000256" key="2">
    <source>
        <dbReference type="ARBA" id="ARBA00011915"/>
    </source>
</evidence>
<evidence type="ECO:0000256" key="3">
    <source>
        <dbReference type="ARBA" id="ARBA00022801"/>
    </source>
</evidence>
<protein>
    <recommendedName>
        <fullName evidence="2">3-hydroxyisobutyryl-CoA hydrolase</fullName>
        <ecNumber evidence="2">3.1.2.4</ecNumber>
    </recommendedName>
</protein>
<dbReference type="NCBIfam" id="NF004127">
    <property type="entry name" value="PRK05617.1"/>
    <property type="match status" value="1"/>
</dbReference>
<dbReference type="InterPro" id="IPR045004">
    <property type="entry name" value="ECH_dom"/>
</dbReference>
<dbReference type="Proteomes" id="UP000198546">
    <property type="component" value="Chromosome i"/>
</dbReference>
<evidence type="ECO:0000313" key="5">
    <source>
        <dbReference type="EMBL" id="SDD70746.1"/>
    </source>
</evidence>
<organism evidence="5 6">
    <name type="scientific">Auraticoccus monumenti</name>
    <dbReference type="NCBI Taxonomy" id="675864"/>
    <lineage>
        <taxon>Bacteria</taxon>
        <taxon>Bacillati</taxon>
        <taxon>Actinomycetota</taxon>
        <taxon>Actinomycetes</taxon>
        <taxon>Propionibacteriales</taxon>
        <taxon>Propionibacteriaceae</taxon>
        <taxon>Auraticoccus</taxon>
    </lineage>
</organism>
<proteinExistence type="predicted"/>
<feature type="domain" description="Enoyl-CoA hydratase/isomerase" evidence="4">
    <location>
        <begin position="23"/>
        <end position="340"/>
    </location>
</feature>
<dbReference type="AlphaFoldDB" id="A0A1G6X0D3"/>
<keyword evidence="6" id="KW-1185">Reference proteome</keyword>
<dbReference type="PANTHER" id="PTHR43176">
    <property type="entry name" value="3-HYDROXYISOBUTYRYL-COA HYDROLASE-RELATED"/>
    <property type="match status" value="1"/>
</dbReference>
<reference evidence="5 6" key="1">
    <citation type="submission" date="2016-10" db="EMBL/GenBank/DDBJ databases">
        <authorList>
            <person name="de Groot N.N."/>
        </authorList>
    </citation>
    <scope>NUCLEOTIDE SEQUENCE [LARGE SCALE GENOMIC DNA]</scope>
    <source>
        <strain evidence="5 6">MON 2.2</strain>
    </source>
</reference>
<evidence type="ECO:0000313" key="6">
    <source>
        <dbReference type="Proteomes" id="UP000198546"/>
    </source>
</evidence>
<dbReference type="GO" id="GO:0003860">
    <property type="term" value="F:3-hydroxyisobutyryl-CoA hydrolase activity"/>
    <property type="evidence" value="ECO:0007669"/>
    <property type="project" value="UniProtKB-EC"/>
</dbReference>
<dbReference type="GO" id="GO:0006574">
    <property type="term" value="P:L-valine catabolic process"/>
    <property type="evidence" value="ECO:0007669"/>
    <property type="project" value="TreeGrafter"/>
</dbReference>
<accession>A0A1G6X0D3</accession>
<dbReference type="OrthoDB" id="9790967at2"/>
<dbReference type="RefSeq" id="WP_090592145.1">
    <property type="nucleotide sequence ID" value="NZ_LT629688.1"/>
</dbReference>
<dbReference type="InterPro" id="IPR032259">
    <property type="entry name" value="HIBYL-CoA-H"/>
</dbReference>
<dbReference type="STRING" id="675864.SAMN04489747_1560"/>
<dbReference type="Pfam" id="PF16113">
    <property type="entry name" value="ECH_2"/>
    <property type="match status" value="1"/>
</dbReference>
<dbReference type="PANTHER" id="PTHR43176:SF3">
    <property type="entry name" value="3-HYDROXYISOBUTYRYL-COA HYDROLASE, MITOCHONDRIAL"/>
    <property type="match status" value="1"/>
</dbReference>
<gene>
    <name evidence="5" type="ORF">SAMN04489747_1560</name>
</gene>
<dbReference type="EMBL" id="LT629688">
    <property type="protein sequence ID" value="SDD70746.1"/>
    <property type="molecule type" value="Genomic_DNA"/>
</dbReference>
<keyword evidence="3" id="KW-0378">Hydrolase</keyword>
<dbReference type="EC" id="3.1.2.4" evidence="2"/>
<dbReference type="Gene3D" id="3.90.226.10">
    <property type="entry name" value="2-enoyl-CoA Hydratase, Chain A, domain 1"/>
    <property type="match status" value="1"/>
</dbReference>
<evidence type="ECO:0000256" key="1">
    <source>
        <dbReference type="ARBA" id="ARBA00001709"/>
    </source>
</evidence>
<dbReference type="CDD" id="cd06558">
    <property type="entry name" value="crotonase-like"/>
    <property type="match status" value="1"/>
</dbReference>
<dbReference type="SUPFAM" id="SSF52096">
    <property type="entry name" value="ClpP/crotonase"/>
    <property type="match status" value="1"/>
</dbReference>
<comment type="catalytic activity">
    <reaction evidence="1">
        <text>3-hydroxy-2-methylpropanoyl-CoA + H2O = 3-hydroxy-2-methylpropanoate + CoA + H(+)</text>
        <dbReference type="Rhea" id="RHEA:20888"/>
        <dbReference type="ChEBI" id="CHEBI:11805"/>
        <dbReference type="ChEBI" id="CHEBI:15377"/>
        <dbReference type="ChEBI" id="CHEBI:15378"/>
        <dbReference type="ChEBI" id="CHEBI:57287"/>
        <dbReference type="ChEBI" id="CHEBI:57340"/>
        <dbReference type="EC" id="3.1.2.4"/>
    </reaction>
</comment>
<sequence>MSDELTPSASTPDVLVGRRGRLGLVRLNRPRAINALTTPMVVAVAEELERLATAGVDAIWLDGAGERGLCAGGDVRAVREAALAGDASGAEFFEREYAMDAAVAASPVPVVAWMDGVVMGGGVGVSVHAQRRLVTERTRLAMPETVIGFFPDVGALWWLSRCPGGTGTALALSGTPVGGADAVALGLADQLVGSAEREELLDRAAEGDDLGTAGLGAEDVRSPWLDAAAALEPLVAGDDPALVLQRLRAADHPLAHRLAEEVASRSPWAVAVTLAALRRAERMTSLQQVLDQDRRLAVPMASHPDFAEGVRAQLVDKDRAPRWQHPDLSSVDPAEVEALFAPGTDGGAAHAPG</sequence>